<dbReference type="PROSITE" id="PS50158">
    <property type="entry name" value="ZF_CCHC"/>
    <property type="match status" value="1"/>
</dbReference>
<keyword evidence="1" id="KW-0863">Zinc-finger</keyword>
<dbReference type="InterPro" id="IPR005162">
    <property type="entry name" value="Retrotrans_gag_dom"/>
</dbReference>
<dbReference type="PANTHER" id="PTHR34482">
    <property type="entry name" value="DNA DAMAGE-INDUCIBLE PROTEIN 1-LIKE"/>
    <property type="match status" value="1"/>
</dbReference>
<feature type="region of interest" description="Disordered" evidence="2">
    <location>
        <begin position="368"/>
        <end position="405"/>
    </location>
</feature>
<accession>A0ABR0Q1L7</accession>
<feature type="compositionally biased region" description="Polar residues" evidence="2">
    <location>
        <begin position="312"/>
        <end position="321"/>
    </location>
</feature>
<reference evidence="4 5" key="1">
    <citation type="submission" date="2023-03" db="EMBL/GenBank/DDBJ databases">
        <title>WGS of Gossypium arboreum.</title>
        <authorList>
            <person name="Yu D."/>
        </authorList>
    </citation>
    <scope>NUCLEOTIDE SEQUENCE [LARGE SCALE GENOMIC DNA]</scope>
    <source>
        <tissue evidence="4">Leaf</tissue>
    </source>
</reference>
<dbReference type="EMBL" id="JARKNE010000005">
    <property type="protein sequence ID" value="KAK5833067.1"/>
    <property type="molecule type" value="Genomic_DNA"/>
</dbReference>
<feature type="compositionally biased region" description="Polar residues" evidence="2">
    <location>
        <begin position="391"/>
        <end position="405"/>
    </location>
</feature>
<dbReference type="SMART" id="SM00343">
    <property type="entry name" value="ZnF_C2HC"/>
    <property type="match status" value="1"/>
</dbReference>
<feature type="compositionally biased region" description="Polar residues" evidence="2">
    <location>
        <begin position="372"/>
        <end position="381"/>
    </location>
</feature>
<keyword evidence="1" id="KW-0479">Metal-binding</keyword>
<feature type="compositionally biased region" description="Basic and acidic residues" evidence="2">
    <location>
        <begin position="1"/>
        <end position="10"/>
    </location>
</feature>
<dbReference type="PANTHER" id="PTHR34482:SF36">
    <property type="entry name" value="RETROTRANSPOSON GAG DOMAIN-CONTAINING PROTEIN"/>
    <property type="match status" value="1"/>
</dbReference>
<comment type="caution">
    <text evidence="4">The sequence shown here is derived from an EMBL/GenBank/DDBJ whole genome shotgun (WGS) entry which is preliminary data.</text>
</comment>
<evidence type="ECO:0000259" key="3">
    <source>
        <dbReference type="PROSITE" id="PS50158"/>
    </source>
</evidence>
<dbReference type="InterPro" id="IPR001878">
    <property type="entry name" value="Znf_CCHC"/>
</dbReference>
<sequence length="405" mass="46435">MDQDPERAVADDVESVALAPSQGAPLVESQPAESNQDEGAKQAFYNMMSDWFNHYIWINPAVQQPSNLNNPPPVPVVPPTVDPVRLSRPLVDKIRKYGAQEFRATDDDDAEKAECWLDNTIRVFEELSYTSDECLKCAMSLLRDSAYHWWNTLVSVVSKEQVTWDFFQTEFRKKYISQRFIDQKFKEFLELRQGRMTVTEYERKFVRISRYAQECVSTEAAMCKRFEEGLREDIKLLAGILEIKKFMVLVERACKVEELGKEKRKAEFEAKDFRKRSTGKTSQSAPKKFRDDSNRSKTTARLSIHDRPPMSSPDTSIASVGNTRSNKLECQQCERQHVGECWGKYNNRACYRCGARDHFIRDCPEPVEKDNIQNARPSGTATRGRLPRNTGGRSSIQRGASDTAV</sequence>
<dbReference type="Pfam" id="PF03732">
    <property type="entry name" value="Retrotrans_gag"/>
    <property type="match status" value="1"/>
</dbReference>
<feature type="region of interest" description="Disordered" evidence="2">
    <location>
        <begin position="1"/>
        <end position="37"/>
    </location>
</feature>
<evidence type="ECO:0000313" key="4">
    <source>
        <dbReference type="EMBL" id="KAK5833067.1"/>
    </source>
</evidence>
<feature type="region of interest" description="Disordered" evidence="2">
    <location>
        <begin position="270"/>
        <end position="321"/>
    </location>
</feature>
<dbReference type="Gene3D" id="4.10.60.10">
    <property type="entry name" value="Zinc finger, CCHC-type"/>
    <property type="match status" value="1"/>
</dbReference>
<dbReference type="Pfam" id="PF00098">
    <property type="entry name" value="zf-CCHC"/>
    <property type="match status" value="1"/>
</dbReference>
<keyword evidence="1" id="KW-0862">Zinc</keyword>
<evidence type="ECO:0000256" key="2">
    <source>
        <dbReference type="SAM" id="MobiDB-lite"/>
    </source>
</evidence>
<dbReference type="Proteomes" id="UP001358586">
    <property type="component" value="Chromosome 5"/>
</dbReference>
<keyword evidence="5" id="KW-1185">Reference proteome</keyword>
<feature type="domain" description="CCHC-type" evidence="3">
    <location>
        <begin position="350"/>
        <end position="365"/>
    </location>
</feature>
<evidence type="ECO:0000313" key="5">
    <source>
        <dbReference type="Proteomes" id="UP001358586"/>
    </source>
</evidence>
<organism evidence="4 5">
    <name type="scientific">Gossypium arboreum</name>
    <name type="common">Tree cotton</name>
    <name type="synonym">Gossypium nanking</name>
    <dbReference type="NCBI Taxonomy" id="29729"/>
    <lineage>
        <taxon>Eukaryota</taxon>
        <taxon>Viridiplantae</taxon>
        <taxon>Streptophyta</taxon>
        <taxon>Embryophyta</taxon>
        <taxon>Tracheophyta</taxon>
        <taxon>Spermatophyta</taxon>
        <taxon>Magnoliopsida</taxon>
        <taxon>eudicotyledons</taxon>
        <taxon>Gunneridae</taxon>
        <taxon>Pentapetalae</taxon>
        <taxon>rosids</taxon>
        <taxon>malvids</taxon>
        <taxon>Malvales</taxon>
        <taxon>Malvaceae</taxon>
        <taxon>Malvoideae</taxon>
        <taxon>Gossypium</taxon>
    </lineage>
</organism>
<protein>
    <recommendedName>
        <fullName evidence="3">CCHC-type domain-containing protein</fullName>
    </recommendedName>
</protein>
<gene>
    <name evidence="4" type="ORF">PVK06_016879</name>
</gene>
<name>A0ABR0Q1L7_GOSAR</name>
<evidence type="ECO:0000256" key="1">
    <source>
        <dbReference type="PROSITE-ProRule" id="PRU00047"/>
    </source>
</evidence>
<proteinExistence type="predicted"/>